<accession>A0A167VUS5</accession>
<feature type="transmembrane region" description="Helical" evidence="1">
    <location>
        <begin position="184"/>
        <end position="201"/>
    </location>
</feature>
<dbReference type="EMBL" id="KV417675">
    <property type="protein sequence ID" value="KZP10692.1"/>
    <property type="molecule type" value="Genomic_DNA"/>
</dbReference>
<dbReference type="AlphaFoldDB" id="A0A167VUS5"/>
<dbReference type="EMBL" id="KV417842">
    <property type="protein sequence ID" value="KZP05394.1"/>
    <property type="molecule type" value="Genomic_DNA"/>
</dbReference>
<evidence type="ECO:0000256" key="1">
    <source>
        <dbReference type="SAM" id="Phobius"/>
    </source>
</evidence>
<evidence type="ECO:0000313" key="2">
    <source>
        <dbReference type="EMBL" id="KZP05394.1"/>
    </source>
</evidence>
<protein>
    <submittedName>
        <fullName evidence="2">Uncharacterized protein</fullName>
    </submittedName>
</protein>
<evidence type="ECO:0000313" key="3">
    <source>
        <dbReference type="EMBL" id="KZP10692.1"/>
    </source>
</evidence>
<reference evidence="2 4" key="1">
    <citation type="journal article" date="2016" name="Mol. Biol. Evol.">
        <title>Comparative Genomics of Early-Diverging Mushroom-Forming Fungi Provides Insights into the Origins of Lignocellulose Decay Capabilities.</title>
        <authorList>
            <person name="Nagy L.G."/>
            <person name="Riley R."/>
            <person name="Tritt A."/>
            <person name="Adam C."/>
            <person name="Daum C."/>
            <person name="Floudas D."/>
            <person name="Sun H."/>
            <person name="Yadav J.S."/>
            <person name="Pangilinan J."/>
            <person name="Larsson K.H."/>
            <person name="Matsuura K."/>
            <person name="Barry K."/>
            <person name="Labutti K."/>
            <person name="Kuo R."/>
            <person name="Ohm R.A."/>
            <person name="Bhattacharya S.S."/>
            <person name="Shirouzu T."/>
            <person name="Yoshinaga Y."/>
            <person name="Martin F.M."/>
            <person name="Grigoriev I.V."/>
            <person name="Hibbett D.S."/>
        </authorList>
    </citation>
    <scope>NUCLEOTIDE SEQUENCE [LARGE SCALE GENOMIC DNA]</scope>
    <source>
        <strain evidence="2 4">CBS 109695</strain>
    </source>
</reference>
<feature type="transmembrane region" description="Helical" evidence="1">
    <location>
        <begin position="88"/>
        <end position="110"/>
    </location>
</feature>
<name>A0A167VUS5_9AGAM</name>
<dbReference type="Proteomes" id="UP000076532">
    <property type="component" value="Unassembled WGS sequence"/>
</dbReference>
<proteinExistence type="predicted"/>
<sequence>MLSLGEEYRVVKRCGPSVTVLVYFLARSSVLTLCVLVLIFYTGLPDGDSCSGIFLGTGVLAIIGNVVKAYIFLLRIRAVYRNYKLVKLWVGAGLLVLVGMRLAGMSLVHVSPLGHTGYCHVTDAGSIYSVALWLNWAYDTCVFAAISVRLTSPTSSTPKSGIISLIRGYGLPRATRHLLQDGQLYYFTVLAFMLLAAILAVKPNVSPIFQAASTIPAIVMESTMVCQMLRTTIIRSMDADLNGWLAPAEIADFELDTSLDGRRMSSSIRPC</sequence>
<keyword evidence="1" id="KW-0472">Membrane</keyword>
<gene>
    <name evidence="3" type="ORF">FIBSPDRAFT_872378</name>
    <name evidence="2" type="ORF">FIBSPDRAFT_877562</name>
</gene>
<feature type="non-terminal residue" evidence="2">
    <location>
        <position position="271"/>
    </location>
</feature>
<keyword evidence="1" id="KW-1133">Transmembrane helix</keyword>
<keyword evidence="4" id="KW-1185">Reference proteome</keyword>
<organism evidence="2 4">
    <name type="scientific">Athelia psychrophila</name>
    <dbReference type="NCBI Taxonomy" id="1759441"/>
    <lineage>
        <taxon>Eukaryota</taxon>
        <taxon>Fungi</taxon>
        <taxon>Dikarya</taxon>
        <taxon>Basidiomycota</taxon>
        <taxon>Agaricomycotina</taxon>
        <taxon>Agaricomycetes</taxon>
        <taxon>Agaricomycetidae</taxon>
        <taxon>Atheliales</taxon>
        <taxon>Atheliaceae</taxon>
        <taxon>Athelia</taxon>
    </lineage>
</organism>
<evidence type="ECO:0000313" key="4">
    <source>
        <dbReference type="Proteomes" id="UP000076532"/>
    </source>
</evidence>
<feature type="transmembrane region" description="Helical" evidence="1">
    <location>
        <begin position="20"/>
        <end position="41"/>
    </location>
</feature>
<keyword evidence="1" id="KW-0812">Transmembrane</keyword>
<feature type="transmembrane region" description="Helical" evidence="1">
    <location>
        <begin position="53"/>
        <end position="76"/>
    </location>
</feature>